<proteinExistence type="predicted"/>
<gene>
    <name evidence="1" type="ORF">GFJ39_12300</name>
</gene>
<comment type="caution">
    <text evidence="1">The sequence shown here is derived from an EMBL/GenBank/DDBJ whole genome shotgun (WGS) entry which is preliminary data.</text>
</comment>
<accession>A0A7X1SRT0</accession>
<sequence>MSIFDPKVWRAYEKEELIDFLSKKEKINSENKNEFEISRNILRIQSAISPFDIYTYLKARFGYPNGIQTMLANDSSYNMFHWDYYLDSGDGLIMLCGSTQEFHVMHSRDLTDSEWHNFINCLKQDFGRVGREKSDVLNKLEKWTIFTNSYLSLANRCSELYHKLSENFQALEEDISKEGFRFGDSEFVRHQNIRREWMDSLNEACIELPILTPILFENFIGMVVAVLVKPEVKSNDRLYQSFKRSNLDVKIFDLAMRCNGFDRAIDCNNKIMKKYWPIVDSRNDLVHGNVDPIKNSCGVVYFDGKIPLYQKGGDRIIEFIRGIVDQYNPKKIIENYITAHEFMYEILLHMNEKSRFSIMALMSDYQPGWDAKRSRFGILFPENLITFSFPGVRYDVDLEPLESAKDL</sequence>
<dbReference type="RefSeq" id="WP_153431579.1">
    <property type="nucleotide sequence ID" value="NZ_WIPH01000041.1"/>
</dbReference>
<dbReference type="EMBL" id="WIPH01000041">
    <property type="protein sequence ID" value="MQR99951.1"/>
    <property type="molecule type" value="Genomic_DNA"/>
</dbReference>
<keyword evidence="2" id="KW-1185">Reference proteome</keyword>
<protein>
    <submittedName>
        <fullName evidence="1">Uncharacterized protein</fullName>
    </submittedName>
</protein>
<evidence type="ECO:0000313" key="1">
    <source>
        <dbReference type="EMBL" id="MQR99951.1"/>
    </source>
</evidence>
<dbReference type="AlphaFoldDB" id="A0A7X1SRT0"/>
<reference evidence="1 2" key="1">
    <citation type="submission" date="2019-10" db="EMBL/GenBank/DDBJ databases">
        <title>Gluconobacter aidae sp. nov., a novel species of acetic acid bacteria isolated in Thailand.</title>
        <authorList>
            <person name="Yukphan P."/>
            <person name="Charoenyingcharoen P."/>
            <person name="Malimas S."/>
            <person name="Muramatsu Y."/>
            <person name="Nakagawa Y."/>
            <person name="Tanasupawat S."/>
            <person name="Yamada Y."/>
        </authorList>
    </citation>
    <scope>NUCLEOTIDE SEQUENCE [LARGE SCALE GENOMIC DNA]</scope>
    <source>
        <strain evidence="1 2">AC10</strain>
    </source>
</reference>
<name>A0A7X1SRT0_9PROT</name>
<evidence type="ECO:0000313" key="2">
    <source>
        <dbReference type="Proteomes" id="UP000432209"/>
    </source>
</evidence>
<dbReference type="Proteomes" id="UP000432209">
    <property type="component" value="Unassembled WGS sequence"/>
</dbReference>
<organism evidence="1 2">
    <name type="scientific">Gluconobacter aidae</name>
    <dbReference type="NCBI Taxonomy" id="2662454"/>
    <lineage>
        <taxon>Bacteria</taxon>
        <taxon>Pseudomonadati</taxon>
        <taxon>Pseudomonadota</taxon>
        <taxon>Alphaproteobacteria</taxon>
        <taxon>Acetobacterales</taxon>
        <taxon>Acetobacteraceae</taxon>
        <taxon>Gluconobacter</taxon>
    </lineage>
</organism>